<accession>A0A2M7W4C4</accession>
<feature type="domain" description="Polymerase beta nucleotidyltransferase" evidence="1">
    <location>
        <begin position="11"/>
        <end position="102"/>
    </location>
</feature>
<dbReference type="Proteomes" id="UP000230137">
    <property type="component" value="Unassembled WGS sequence"/>
</dbReference>
<dbReference type="CDD" id="cd05403">
    <property type="entry name" value="NT_KNTase_like"/>
    <property type="match status" value="1"/>
</dbReference>
<reference evidence="3" key="1">
    <citation type="submission" date="2017-09" db="EMBL/GenBank/DDBJ databases">
        <title>Depth-based differentiation of microbial function through sediment-hosted aquifers and enrichment of novel symbionts in the deep terrestrial subsurface.</title>
        <authorList>
            <person name="Probst A.J."/>
            <person name="Ladd B."/>
            <person name="Jarett J.K."/>
            <person name="Geller-Mcgrath D.E."/>
            <person name="Sieber C.M.K."/>
            <person name="Emerson J.B."/>
            <person name="Anantharaman K."/>
            <person name="Thomas B.C."/>
            <person name="Malmstrom R."/>
            <person name="Stieglmeier M."/>
            <person name="Klingl A."/>
            <person name="Woyke T."/>
            <person name="Ryan C.M."/>
            <person name="Banfield J.F."/>
        </authorList>
    </citation>
    <scope>NUCLEOTIDE SEQUENCE [LARGE SCALE GENOMIC DNA]</scope>
</reference>
<dbReference type="PANTHER" id="PTHR43852:SF3">
    <property type="entry name" value="NUCLEOTIDYLTRANSFERASE"/>
    <property type="match status" value="1"/>
</dbReference>
<comment type="caution">
    <text evidence="2">The sequence shown here is derived from an EMBL/GenBank/DDBJ whole genome shotgun (WGS) entry which is preliminary data.</text>
</comment>
<dbReference type="SUPFAM" id="SSF81301">
    <property type="entry name" value="Nucleotidyltransferase"/>
    <property type="match status" value="1"/>
</dbReference>
<protein>
    <recommendedName>
        <fullName evidence="1">Polymerase beta nucleotidyltransferase domain-containing protein</fullName>
    </recommendedName>
</protein>
<dbReference type="InterPro" id="IPR052930">
    <property type="entry name" value="TA_antitoxin_MntA"/>
</dbReference>
<organism evidence="2 3">
    <name type="scientific">Candidatus Berkelbacteria bacterium CG_4_10_14_0_2_um_filter_35_9_33_12</name>
    <dbReference type="NCBI Taxonomy" id="1974499"/>
    <lineage>
        <taxon>Bacteria</taxon>
        <taxon>Candidatus Berkelbacteria</taxon>
    </lineage>
</organism>
<dbReference type="InterPro" id="IPR043519">
    <property type="entry name" value="NT_sf"/>
</dbReference>
<gene>
    <name evidence="2" type="ORF">COX60_01445</name>
</gene>
<proteinExistence type="predicted"/>
<evidence type="ECO:0000313" key="3">
    <source>
        <dbReference type="Proteomes" id="UP000230137"/>
    </source>
</evidence>
<dbReference type="InterPro" id="IPR041633">
    <property type="entry name" value="Polbeta"/>
</dbReference>
<dbReference type="EMBL" id="PFQF01000026">
    <property type="protein sequence ID" value="PJA20506.1"/>
    <property type="molecule type" value="Genomic_DNA"/>
</dbReference>
<sequence length="142" mass="16194">MKNTLGKINQEKINEIGEKYDLRFLILYGSASKNKLNEKSDIDIAFFGNDELSFEQQLELSSDLSSNIQIGYRILDLVDLKIANPLLKYEITQGGKLLYGDKTDFADYQVFAFKNYIDGESLRNLEKLMIKKRQKALAGAIT</sequence>
<name>A0A2M7W4C4_9BACT</name>
<dbReference type="PANTHER" id="PTHR43852">
    <property type="entry name" value="NUCLEOTIDYLTRANSFERASE"/>
    <property type="match status" value="1"/>
</dbReference>
<evidence type="ECO:0000313" key="2">
    <source>
        <dbReference type="EMBL" id="PJA20506.1"/>
    </source>
</evidence>
<dbReference type="Pfam" id="PF18765">
    <property type="entry name" value="Polbeta"/>
    <property type="match status" value="1"/>
</dbReference>
<dbReference type="AlphaFoldDB" id="A0A2M7W4C4"/>
<evidence type="ECO:0000259" key="1">
    <source>
        <dbReference type="Pfam" id="PF18765"/>
    </source>
</evidence>
<dbReference type="NCBIfam" id="NF047752">
    <property type="entry name" value="MntA_antitoxin"/>
    <property type="match status" value="1"/>
</dbReference>
<dbReference type="Gene3D" id="3.30.460.10">
    <property type="entry name" value="Beta Polymerase, domain 2"/>
    <property type="match status" value="1"/>
</dbReference>